<dbReference type="GO" id="GO:0140662">
    <property type="term" value="F:ATP-dependent protein folding chaperone"/>
    <property type="evidence" value="ECO:0007669"/>
    <property type="project" value="InterPro"/>
</dbReference>
<reference evidence="4 5" key="1">
    <citation type="submission" date="2019-01" db="EMBL/GenBank/DDBJ databases">
        <title>Nuclear Genome Assembly of the Microalgal Biofuel strain Nannochloropsis salina CCMP1776.</title>
        <authorList>
            <person name="Hovde B."/>
        </authorList>
    </citation>
    <scope>NUCLEOTIDE SEQUENCE [LARGE SCALE GENOMIC DNA]</scope>
    <source>
        <strain evidence="4 5">CCMP1776</strain>
    </source>
</reference>
<proteinExistence type="predicted"/>
<dbReference type="Pfam" id="PF00012">
    <property type="entry name" value="HSP70"/>
    <property type="match status" value="1"/>
</dbReference>
<dbReference type="PANTHER" id="PTHR45639:SF34">
    <property type="entry name" value="CHAPERONE PROTEIN DNAK"/>
    <property type="match status" value="1"/>
</dbReference>
<dbReference type="PROSITE" id="PS01036">
    <property type="entry name" value="HSP70_3"/>
    <property type="match status" value="1"/>
</dbReference>
<dbReference type="Gene3D" id="3.90.640.10">
    <property type="entry name" value="Actin, Chain A, domain 4"/>
    <property type="match status" value="1"/>
</dbReference>
<keyword evidence="2" id="KW-0067">ATP-binding</keyword>
<dbReference type="GO" id="GO:0005524">
    <property type="term" value="F:ATP binding"/>
    <property type="evidence" value="ECO:0007669"/>
    <property type="project" value="UniProtKB-KW"/>
</dbReference>
<comment type="caution">
    <text evidence="4">The sequence shown here is derived from an EMBL/GenBank/DDBJ whole genome shotgun (WGS) entry which is preliminary data.</text>
</comment>
<evidence type="ECO:0000256" key="3">
    <source>
        <dbReference type="SAM" id="MobiDB-lite"/>
    </source>
</evidence>
<gene>
    <name evidence="4" type="ORF">NSK_000587</name>
</gene>
<dbReference type="PANTHER" id="PTHR45639">
    <property type="entry name" value="HSC70CB, ISOFORM G-RELATED"/>
    <property type="match status" value="1"/>
</dbReference>
<feature type="compositionally biased region" description="Basic and acidic residues" evidence="3">
    <location>
        <begin position="97"/>
        <end position="106"/>
    </location>
</feature>
<dbReference type="InterPro" id="IPR018181">
    <property type="entry name" value="Heat_shock_70_CS"/>
</dbReference>
<dbReference type="GO" id="GO:0030968">
    <property type="term" value="P:endoplasmic reticulum unfolded protein response"/>
    <property type="evidence" value="ECO:0007669"/>
    <property type="project" value="TreeGrafter"/>
</dbReference>
<dbReference type="OrthoDB" id="164621at2759"/>
<dbReference type="EMBL" id="SDOX01000002">
    <property type="protein sequence ID" value="TFJ88236.1"/>
    <property type="molecule type" value="Genomic_DNA"/>
</dbReference>
<feature type="region of interest" description="Disordered" evidence="3">
    <location>
        <begin position="97"/>
        <end position="126"/>
    </location>
</feature>
<dbReference type="GO" id="GO:0034663">
    <property type="term" value="C:endoplasmic reticulum chaperone complex"/>
    <property type="evidence" value="ECO:0007669"/>
    <property type="project" value="TreeGrafter"/>
</dbReference>
<accession>A0A4D9DA91</accession>
<evidence type="ECO:0000313" key="5">
    <source>
        <dbReference type="Proteomes" id="UP000355283"/>
    </source>
</evidence>
<evidence type="ECO:0000256" key="2">
    <source>
        <dbReference type="ARBA" id="ARBA00022840"/>
    </source>
</evidence>
<dbReference type="PRINTS" id="PR00301">
    <property type="entry name" value="HEATSHOCK70"/>
</dbReference>
<name>A0A4D9DA91_9STRA</name>
<protein>
    <submittedName>
        <fullName evidence="4">Uncharacterized protein</fullName>
    </submittedName>
</protein>
<dbReference type="Proteomes" id="UP000355283">
    <property type="component" value="Unassembled WGS sequence"/>
</dbReference>
<keyword evidence="1" id="KW-0547">Nucleotide-binding</keyword>
<dbReference type="InterPro" id="IPR013126">
    <property type="entry name" value="Hsp_70_fam"/>
</dbReference>
<dbReference type="FunFam" id="3.90.640.10:FF:000003">
    <property type="entry name" value="Molecular chaperone DnaK"/>
    <property type="match status" value="1"/>
</dbReference>
<dbReference type="InterPro" id="IPR043129">
    <property type="entry name" value="ATPase_NBD"/>
</dbReference>
<organism evidence="4 5">
    <name type="scientific">Nannochloropsis salina CCMP1776</name>
    <dbReference type="NCBI Taxonomy" id="1027361"/>
    <lineage>
        <taxon>Eukaryota</taxon>
        <taxon>Sar</taxon>
        <taxon>Stramenopiles</taxon>
        <taxon>Ochrophyta</taxon>
        <taxon>Eustigmatophyceae</taxon>
        <taxon>Eustigmatales</taxon>
        <taxon>Monodopsidaceae</taxon>
        <taxon>Microchloropsis</taxon>
        <taxon>Microchloropsis salina</taxon>
    </lineage>
</organism>
<feature type="compositionally biased region" description="Basic and acidic residues" evidence="3">
    <location>
        <begin position="116"/>
        <end position="126"/>
    </location>
</feature>
<dbReference type="SUPFAM" id="SSF53067">
    <property type="entry name" value="Actin-like ATPase domain"/>
    <property type="match status" value="2"/>
</dbReference>
<sequence length="539" mass="58114">MRAALFLSQKLRHARLHSVALSTAPSATIAFAYARDTSPRSRPCCMRRPPRTRQDARRCFRATCRKENPVLIGIGILVGATLAHYLVRAAQRIAKADKKKREGKEVTDDEEEERDHEESEGREEAGANVRREFPVLGLDLGSSQACVAFVAAKERAPEVVENHEGRRSTPAFIAYEDDHLVVGQLARRARWREPAKVGFNIQRLLGLAAYEDKVRPLFPFAVDAREGSVDGDLSPLVMRLKGGRALTPLEASARVLEELVQSAEHKLHTTPGFAILAVPSYFGEGAKRQALKAAADATGLSVGTEEGQGGGLAVVEDAVATLVCAHYSGAVSDEEAFFGKPWLVLDVGGLNAQASVVAMDPEQGLGVRANRTTWAVGGEQLDGVLVQHLISDFKEKHGGLDLGTDYLALERLHEAAEASKQELSLSPSSTLRLPFITADHRGPKHLDATVSRAALERLALPVLDQLKAPVVEALRASGVGLEGLQGVLLAGGSTRLPFLGEFVRSRLTLGKVRVLSVEDVPPEEVAAVGAAYYGRQLVE</sequence>
<evidence type="ECO:0000313" key="4">
    <source>
        <dbReference type="EMBL" id="TFJ88236.1"/>
    </source>
</evidence>
<evidence type="ECO:0000256" key="1">
    <source>
        <dbReference type="ARBA" id="ARBA00022741"/>
    </source>
</evidence>
<dbReference type="AlphaFoldDB" id="A0A4D9DA91"/>
<keyword evidence="5" id="KW-1185">Reference proteome</keyword>
<dbReference type="Gene3D" id="3.30.420.40">
    <property type="match status" value="2"/>
</dbReference>